<keyword evidence="7" id="KW-0805">Transcription regulation</keyword>
<comment type="similarity">
    <text evidence="2">Belongs to the WAL family.</text>
</comment>
<dbReference type="STRING" id="429701.A0A2G9H685"/>
<dbReference type="EMBL" id="NKXS01002564">
    <property type="protein sequence ID" value="PIN13025.1"/>
    <property type="molecule type" value="Genomic_DNA"/>
</dbReference>
<dbReference type="OrthoDB" id="1903104at2759"/>
<gene>
    <name evidence="17" type="ORF">CDL12_14359</name>
</gene>
<keyword evidence="17" id="KW-0012">Acyltransferase</keyword>
<accession>A0A2G9H685</accession>
<evidence type="ECO:0000256" key="9">
    <source>
        <dbReference type="ARBA" id="ARBA00023125"/>
    </source>
</evidence>
<dbReference type="PROSITE" id="PS51543">
    <property type="entry name" value="FYRC"/>
    <property type="match status" value="1"/>
</dbReference>
<organism evidence="17 18">
    <name type="scientific">Handroanthus impetiginosus</name>
    <dbReference type="NCBI Taxonomy" id="429701"/>
    <lineage>
        <taxon>Eukaryota</taxon>
        <taxon>Viridiplantae</taxon>
        <taxon>Streptophyta</taxon>
        <taxon>Embryophyta</taxon>
        <taxon>Tracheophyta</taxon>
        <taxon>Spermatophyta</taxon>
        <taxon>Magnoliopsida</taxon>
        <taxon>eudicotyledons</taxon>
        <taxon>Gunneridae</taxon>
        <taxon>Pentapetalae</taxon>
        <taxon>asterids</taxon>
        <taxon>lamiids</taxon>
        <taxon>Lamiales</taxon>
        <taxon>Bignoniaceae</taxon>
        <taxon>Crescentiina</taxon>
        <taxon>Tabebuia alliance</taxon>
        <taxon>Handroanthus</taxon>
    </lineage>
</organism>
<dbReference type="InterPro" id="IPR001965">
    <property type="entry name" value="Znf_PHD"/>
</dbReference>
<evidence type="ECO:0000256" key="8">
    <source>
        <dbReference type="ARBA" id="ARBA00023117"/>
    </source>
</evidence>
<keyword evidence="6" id="KW-0862">Zinc</keyword>
<dbReference type="GO" id="GO:0048731">
    <property type="term" value="P:system development"/>
    <property type="evidence" value="ECO:0007669"/>
    <property type="project" value="UniProtKB-ARBA"/>
</dbReference>
<dbReference type="GO" id="GO:0061733">
    <property type="term" value="F:protein-lysine-acetyltransferase activity"/>
    <property type="evidence" value="ECO:0007669"/>
    <property type="project" value="UniProtKB-EC"/>
</dbReference>
<feature type="region of interest" description="Disordered" evidence="14">
    <location>
        <begin position="1878"/>
        <end position="1902"/>
    </location>
</feature>
<evidence type="ECO:0000313" key="18">
    <source>
        <dbReference type="Proteomes" id="UP000231279"/>
    </source>
</evidence>
<dbReference type="InterPro" id="IPR028942">
    <property type="entry name" value="WHIM1_dom"/>
</dbReference>
<dbReference type="InterPro" id="IPR003889">
    <property type="entry name" value="FYrich_C"/>
</dbReference>
<feature type="compositionally biased region" description="Basic and acidic residues" evidence="14">
    <location>
        <begin position="2064"/>
        <end position="2073"/>
    </location>
</feature>
<evidence type="ECO:0000256" key="2">
    <source>
        <dbReference type="ARBA" id="ARBA00007444"/>
    </source>
</evidence>
<dbReference type="Pfam" id="PF15612">
    <property type="entry name" value="WHIM1"/>
    <property type="match status" value="1"/>
</dbReference>
<dbReference type="GO" id="GO:0008270">
    <property type="term" value="F:zinc ion binding"/>
    <property type="evidence" value="ECO:0007669"/>
    <property type="project" value="UniProtKB-KW"/>
</dbReference>
<evidence type="ECO:0000313" key="17">
    <source>
        <dbReference type="EMBL" id="PIN13025.1"/>
    </source>
</evidence>
<sequence>MESESSSRKGSWKMAFPIDLNETPISSPREAFDDASAGSASVSVCTVCRKGIPVGRVTDKATEEQRPEYKCFRCLLKNNAGSGSGSSSSGGHGGGEVGRFDINASPPREEGEDVAVVAGRGGNGGGKIQASIHPSFFSHRATTRQLNPMLEHIGRNLPKTFPVATNFANSGFREMLQQKVHSDGNQRTVRPTFDVGPRASQSTPLELRPESPNMLYLQGLREYIAERSGVLEEGWHVEFEFCDKRYKTSAVYIAPDGTRFKSMEDVACHLGLPLQNHYLETENGSNEVPFIQSGLKIEPTKRESLTFLTAQNCRQKQKIWSGSNSQGFLSGTGIIGCSEINYSKSIKEVGFLENGSREGGVHEGFPIQFQDFCLISAGKVDPRASYHNADQIWPVGYRCSWHDRVTGSLFVCDVADGGDSGPIFKVQRYPCTMQPIPVGSIILSKTTPVSCKGDENVRKDDLATIQAVDDDSISTITLLNEDSPPSLENCLSTSKREDEVHNSQENSSNSDLESLPQKTGNLTGLAVGISDVMGEFQVEGRSPSSVWEMVSQAFLYACHETYKQKGAIKFFCGHEPYGLNYENLDSSDSLSKYCYFDGRISIPPLVQNENEFKLACEMLLTWLNQDRFGLDADFVQEIIEQLPGVAACSEYKNLNDRKHNSVLQTLGSGFLQAEQKTSSACGTSERSQLKSGDIQDTSKRDPCPPGKRFNSRLPSYLMGDALQVWEVAWRFLEVLGLGQPFSFQELESELVNPWVYSYPLDSRHETGDCGDIAPSSFEKVTQAGAACLGRCNGLLLAKILGSLLKLLVRELLSRAAVYVCPNFDAGESKSRRGRKKDLDSLAALKKTKLDMLPVNELTWPEIARRYILAVLSMEGNLDSAEIASRESGKVFHCLRGDGGILCGSLTGIAALEGDAVVLADAMKEVFGSLKSKNEIVSVFERDSDANGAQTIEVNDGVIPEWAQVLEPVRKLPTNVGARIRRCINEALERNPPEWAKKILEHSISKEVYKGNASGPTKRAVISVLAKLSSENPQQKAEKKEKVKIKTNLADLISKQCRIVLRRAAASDEDRVFCNLLARIILNANDNDDEGLLGYPAMVPRPLDFRTIDLRLAAGAYGGSHEAFVDDVREVWRNIRTAYGDRSDLIEVAENLSNTFEELFEKEVLTLVHKIDEISNVNDPNADAIKERDDLLVRVCNTPLPRAPWDEGICKVCGMDKDDDNVLLCDKCDSEYHRYCLNPPLLRIPEGNWYCPSCVAGQSIPCSAAYGSVVNQSRKRRCQGEFTLKFLEELARLANLMEIKEYWEFTVEERVFFMRFLFDEALNSATIRDHMDQCASRAADLQQKLRPLTTELKLLRIREEMLGLSTEKANSGAFSGRGDLKSDASSCLLNIENSSRGKPSEKGSHLSPFSGLTQLEEGPCLNEQADCRKQPNWPPSRSNRSFSSADTSSQTQCPQPARDHSQHENIFVHPQLSRGPTWQNESPSTTQQQKSDRVVDHVPVSSIHESLGHQCPDQADMPSSQENSIKMVAIKNDISNLQDSIALIELELVKVSLRKDFLGRDSNGRVYWAFHCPNARPWIVACGDVESKERCPEEFIGIPDSDKWMYYESDSEIEKLVRWLRENNVREKELRESILQLQSNKLKESEYTENHILSKGDLNHNGRKALSADFLATKAITALEKKFGSCSRTNAMDGCQNLAFGSSQDGRMYRCECLELLWPSKDHCPSCHQSFPTGEELRQHSKESCKAAATVSKRSQMTEDISKRKKPKNVASQDKRPTNMGVPQIPSEKQNDGSSSTKRSDADCPFNFEEIMTRFIVPGSAKDAVNEIGLIVSGGVPSFLPIESLYLSDPALAMGSMRINETSSREVATDLRMQNEASAAVSTKDNKESSRLSKCTDNGLGEEGSAAERLKSILMSERDQVSSMKDKSSLLGLSKSSIIRESSSRPLVGRASEILRFLKMNLLDMDAALPEDALRTSRSSQERRFAWRAFVKSARSIYEMVQATIILEDTVKSDYLRNDWWYWSSASTAAKITTLSALALRIYSLDAAISYDKPLANNAAEIVDPDHALDEEAPQKNVATPSSPPLQKTPETDLAENPRTRSRTSKRRKDSNN</sequence>
<dbReference type="InterPro" id="IPR036427">
    <property type="entry name" value="Bromodomain-like_sf"/>
</dbReference>
<dbReference type="Pfam" id="PF01429">
    <property type="entry name" value="MBD"/>
    <property type="match status" value="1"/>
</dbReference>
<evidence type="ECO:0000256" key="1">
    <source>
        <dbReference type="ARBA" id="ARBA00004123"/>
    </source>
</evidence>
<feature type="region of interest" description="Disordered" evidence="14">
    <location>
        <begin position="1390"/>
        <end position="1460"/>
    </location>
</feature>
<dbReference type="InterPro" id="IPR016177">
    <property type="entry name" value="DNA-bd_dom_sf"/>
</dbReference>
<dbReference type="GO" id="GO:0005634">
    <property type="term" value="C:nucleus"/>
    <property type="evidence" value="ECO:0007669"/>
    <property type="project" value="UniProtKB-SubCell"/>
</dbReference>
<evidence type="ECO:0000256" key="5">
    <source>
        <dbReference type="ARBA" id="ARBA00022771"/>
    </source>
</evidence>
<feature type="region of interest" description="Disordered" evidence="14">
    <location>
        <begin position="182"/>
        <end position="206"/>
    </location>
</feature>
<feature type="region of interest" description="Disordered" evidence="14">
    <location>
        <begin position="2064"/>
        <end position="2112"/>
    </location>
</feature>
<keyword evidence="4" id="KW-0479">Metal-binding</keyword>
<keyword evidence="10" id="KW-0804">Transcription</keyword>
<evidence type="ECO:0000256" key="6">
    <source>
        <dbReference type="ARBA" id="ARBA00022833"/>
    </source>
</evidence>
<dbReference type="InterPro" id="IPR001739">
    <property type="entry name" value="Methyl_CpG_DNA-bd"/>
</dbReference>
<evidence type="ECO:0000256" key="3">
    <source>
        <dbReference type="ARBA" id="ARBA00022679"/>
    </source>
</evidence>
<dbReference type="GO" id="GO:0000785">
    <property type="term" value="C:chromatin"/>
    <property type="evidence" value="ECO:0007669"/>
    <property type="project" value="UniProtKB-ARBA"/>
</dbReference>
<feature type="compositionally biased region" description="Polar residues" evidence="14">
    <location>
        <begin position="677"/>
        <end position="690"/>
    </location>
</feature>
<feature type="region of interest" description="Disordered" evidence="14">
    <location>
        <begin position="1747"/>
        <end position="1802"/>
    </location>
</feature>
<dbReference type="PROSITE" id="PS50014">
    <property type="entry name" value="BROMODOMAIN_2"/>
    <property type="match status" value="1"/>
</dbReference>
<feature type="compositionally biased region" description="Polar residues" evidence="14">
    <location>
        <begin position="503"/>
        <end position="517"/>
    </location>
</feature>
<dbReference type="Pfam" id="PF00439">
    <property type="entry name" value="Bromodomain"/>
    <property type="match status" value="1"/>
</dbReference>
<evidence type="ECO:0000256" key="12">
    <source>
        <dbReference type="PROSITE-ProRule" id="PRU00035"/>
    </source>
</evidence>
<dbReference type="GO" id="GO:0140993">
    <property type="term" value="F:histone modifying activity"/>
    <property type="evidence" value="ECO:0007669"/>
    <property type="project" value="UniProtKB-ARBA"/>
</dbReference>
<protein>
    <submittedName>
        <fullName evidence="17">Histone acetyltransferase</fullName>
        <ecNumber evidence="17">2.3.1.48</ecNumber>
    </submittedName>
</protein>
<feature type="region of interest" description="Disordered" evidence="14">
    <location>
        <begin position="677"/>
        <end position="707"/>
    </location>
</feature>
<dbReference type="SMART" id="SM00249">
    <property type="entry name" value="PHD"/>
    <property type="match status" value="1"/>
</dbReference>
<dbReference type="SUPFAM" id="SSF57903">
    <property type="entry name" value="FYVE/PHD zinc finger"/>
    <property type="match status" value="1"/>
</dbReference>
<comment type="caution">
    <text evidence="17">The sequence shown here is derived from an EMBL/GenBank/DDBJ whole genome shotgun (WGS) entry which is preliminary data.</text>
</comment>
<feature type="compositionally biased region" description="Basic residues" evidence="14">
    <location>
        <begin position="2099"/>
        <end position="2112"/>
    </location>
</feature>
<evidence type="ECO:0000259" key="15">
    <source>
        <dbReference type="PROSITE" id="PS50014"/>
    </source>
</evidence>
<evidence type="ECO:0000256" key="4">
    <source>
        <dbReference type="ARBA" id="ARBA00022723"/>
    </source>
</evidence>
<dbReference type="PROSITE" id="PS50016">
    <property type="entry name" value="ZF_PHD_2"/>
    <property type="match status" value="1"/>
</dbReference>
<comment type="subcellular location">
    <subcellularLocation>
        <location evidence="1">Nucleus</location>
    </subcellularLocation>
</comment>
<feature type="compositionally biased region" description="Polar residues" evidence="14">
    <location>
        <begin position="1473"/>
        <end position="1488"/>
    </location>
</feature>
<dbReference type="Gene3D" id="1.20.920.10">
    <property type="entry name" value="Bromodomain-like"/>
    <property type="match status" value="1"/>
</dbReference>
<dbReference type="EC" id="2.3.1.48" evidence="17"/>
<feature type="domain" description="PHD-type" evidence="16">
    <location>
        <begin position="1206"/>
        <end position="1256"/>
    </location>
</feature>
<evidence type="ECO:0000256" key="7">
    <source>
        <dbReference type="ARBA" id="ARBA00023015"/>
    </source>
</evidence>
<name>A0A2G9H685_9LAMI</name>
<dbReference type="PANTHER" id="PTHR47162">
    <property type="entry name" value="OS02G0192300 PROTEIN"/>
    <property type="match status" value="1"/>
</dbReference>
<keyword evidence="18" id="KW-1185">Reference proteome</keyword>
<evidence type="ECO:0000259" key="16">
    <source>
        <dbReference type="PROSITE" id="PS50016"/>
    </source>
</evidence>
<dbReference type="InterPro" id="IPR003888">
    <property type="entry name" value="FYrich_N"/>
</dbReference>
<reference evidence="18" key="1">
    <citation type="journal article" date="2018" name="Gigascience">
        <title>Genome assembly of the Pink Ipe (Handroanthus impetiginosus, Bignoniaceae), a highly valued, ecologically keystone Neotropical timber forest tree.</title>
        <authorList>
            <person name="Silva-Junior O.B."/>
            <person name="Grattapaglia D."/>
            <person name="Novaes E."/>
            <person name="Collevatti R.G."/>
        </authorList>
    </citation>
    <scope>NUCLEOTIDE SEQUENCE [LARGE SCALE GENOMIC DNA]</scope>
    <source>
        <strain evidence="18">cv. UFG-1</strain>
    </source>
</reference>
<dbReference type="SMART" id="SM00297">
    <property type="entry name" value="BROMO"/>
    <property type="match status" value="1"/>
</dbReference>
<feature type="compositionally biased region" description="Gly residues" evidence="14">
    <location>
        <begin position="82"/>
        <end position="97"/>
    </location>
</feature>
<keyword evidence="8 12" id="KW-0103">Bromodomain</keyword>
<dbReference type="SUPFAM" id="SSF54171">
    <property type="entry name" value="DNA-binding domain"/>
    <property type="match status" value="1"/>
</dbReference>
<dbReference type="CDD" id="cd15519">
    <property type="entry name" value="PHD1_Lid2p_like"/>
    <property type="match status" value="1"/>
</dbReference>
<evidence type="ECO:0000256" key="10">
    <source>
        <dbReference type="ARBA" id="ARBA00023163"/>
    </source>
</evidence>
<keyword evidence="5 13" id="KW-0863">Zinc-finger</keyword>
<dbReference type="GO" id="GO:0003677">
    <property type="term" value="F:DNA binding"/>
    <property type="evidence" value="ECO:0007669"/>
    <property type="project" value="UniProtKB-KW"/>
</dbReference>
<dbReference type="PANTHER" id="PTHR47162:SF10">
    <property type="entry name" value="METHYL-CPG-BINDING DOMAIN-CONTAINING PROTEIN 9 ISOFORM X1"/>
    <property type="match status" value="1"/>
</dbReference>
<feature type="region of interest" description="Disordered" evidence="14">
    <location>
        <begin position="81"/>
        <end position="112"/>
    </location>
</feature>
<evidence type="ECO:0000256" key="13">
    <source>
        <dbReference type="PROSITE-ProRule" id="PRU00146"/>
    </source>
</evidence>
<evidence type="ECO:0000256" key="11">
    <source>
        <dbReference type="ARBA" id="ARBA00023242"/>
    </source>
</evidence>
<keyword evidence="3 17" id="KW-0808">Transferase</keyword>
<dbReference type="InterPro" id="IPR019787">
    <property type="entry name" value="Znf_PHD-finger"/>
</dbReference>
<feature type="region of interest" description="Disordered" evidence="14">
    <location>
        <begin position="1472"/>
        <end position="1493"/>
    </location>
</feature>
<dbReference type="PROSITE" id="PS51542">
    <property type="entry name" value="FYRN"/>
    <property type="match status" value="1"/>
</dbReference>
<feature type="compositionally biased region" description="Polar residues" evidence="14">
    <location>
        <begin position="1434"/>
        <end position="1453"/>
    </location>
</feature>
<evidence type="ECO:0000256" key="14">
    <source>
        <dbReference type="SAM" id="MobiDB-lite"/>
    </source>
</evidence>
<dbReference type="Pfam" id="PF15613">
    <property type="entry name" value="WSD"/>
    <property type="match status" value="1"/>
</dbReference>
<dbReference type="Gene3D" id="3.30.160.360">
    <property type="match status" value="1"/>
</dbReference>
<dbReference type="Pfam" id="PF00628">
    <property type="entry name" value="PHD"/>
    <property type="match status" value="1"/>
</dbReference>
<keyword evidence="9" id="KW-0238">DNA-binding</keyword>
<feature type="region of interest" description="Disordered" evidence="14">
    <location>
        <begin position="480"/>
        <end position="517"/>
    </location>
</feature>
<dbReference type="Proteomes" id="UP000231279">
    <property type="component" value="Unassembled WGS sequence"/>
</dbReference>
<dbReference type="InterPro" id="IPR001487">
    <property type="entry name" value="Bromodomain"/>
</dbReference>
<dbReference type="PROSITE" id="PS01359">
    <property type="entry name" value="ZF_PHD_1"/>
    <property type="match status" value="1"/>
</dbReference>
<dbReference type="InterPro" id="IPR011011">
    <property type="entry name" value="Znf_FYVE_PHD"/>
</dbReference>
<dbReference type="InterPro" id="IPR019786">
    <property type="entry name" value="Zinc_finger_PHD-type_CS"/>
</dbReference>
<proteinExistence type="inferred from homology"/>
<dbReference type="SUPFAM" id="SSF47370">
    <property type="entry name" value="Bromodomain"/>
    <property type="match status" value="1"/>
</dbReference>
<dbReference type="InterPro" id="IPR028941">
    <property type="entry name" value="WHIM2_dom"/>
</dbReference>
<dbReference type="InterPro" id="IPR013083">
    <property type="entry name" value="Znf_RING/FYVE/PHD"/>
</dbReference>
<feature type="domain" description="Bromo" evidence="15">
    <location>
        <begin position="1094"/>
        <end position="1145"/>
    </location>
</feature>
<keyword evidence="11" id="KW-0539">Nucleus</keyword>
<dbReference type="Gene3D" id="3.30.40.10">
    <property type="entry name" value="Zinc/RING finger domain, C3HC4 (zinc finger)"/>
    <property type="match status" value="1"/>
</dbReference>